<keyword evidence="3" id="KW-1185">Reference proteome</keyword>
<dbReference type="EMBL" id="MSIF01000010">
    <property type="protein sequence ID" value="OLF09057.1"/>
    <property type="molecule type" value="Genomic_DNA"/>
</dbReference>
<accession>A0A7Z1AYD9</accession>
<dbReference type="AlphaFoldDB" id="A0A7Z1AYD9"/>
<gene>
    <name evidence="2" type="ORF">BLA60_20955</name>
</gene>
<dbReference type="InterPro" id="IPR043917">
    <property type="entry name" value="DUF5753"/>
</dbReference>
<reference evidence="2 3" key="1">
    <citation type="submission" date="2016-12" db="EMBL/GenBank/DDBJ databases">
        <title>The draft genome sequence of Actinophytocola xinjiangensis.</title>
        <authorList>
            <person name="Wang W."/>
            <person name="Yuan L."/>
        </authorList>
    </citation>
    <scope>NUCLEOTIDE SEQUENCE [LARGE SCALE GENOMIC DNA]</scope>
    <source>
        <strain evidence="2 3">CGMCC 4.4663</strain>
    </source>
</reference>
<dbReference type="GO" id="GO:0003677">
    <property type="term" value="F:DNA binding"/>
    <property type="evidence" value="ECO:0007669"/>
    <property type="project" value="InterPro"/>
</dbReference>
<dbReference type="SMART" id="SM00530">
    <property type="entry name" value="HTH_XRE"/>
    <property type="match status" value="1"/>
</dbReference>
<evidence type="ECO:0000313" key="3">
    <source>
        <dbReference type="Proteomes" id="UP000185696"/>
    </source>
</evidence>
<proteinExistence type="predicted"/>
<organism evidence="2 3">
    <name type="scientific">Actinophytocola xinjiangensis</name>
    <dbReference type="NCBI Taxonomy" id="485602"/>
    <lineage>
        <taxon>Bacteria</taxon>
        <taxon>Bacillati</taxon>
        <taxon>Actinomycetota</taxon>
        <taxon>Actinomycetes</taxon>
        <taxon>Pseudonocardiales</taxon>
        <taxon>Pseudonocardiaceae</taxon>
    </lineage>
</organism>
<sequence length="282" mass="31245">MAKQLSGVNARGIGLELYRLRKDSGLSVKAVGDALGTSASTISRIETGKREPTSEEVASILTLVGVTGVERERLIERARRRGEPDMMESATSTEQSRNFLNFEQRATKLIDFELMLVPGLAQTADYAHASLSALRVRDRDEDLEPWVGLRMRRQAILTRRKPPELHLIMTELGLRQPVGGRKVMARQVRHLVDLAERPMVTINVIPASVAEHPGLLGQFLIMEFASDPTVVHVEDRTTGLFLDDPDKVSLYKLTSEKLTGLALDEGRSVRLLRSIAGDLDGE</sequence>
<evidence type="ECO:0000313" key="2">
    <source>
        <dbReference type="EMBL" id="OLF09057.1"/>
    </source>
</evidence>
<dbReference type="OrthoDB" id="3687959at2"/>
<dbReference type="Pfam" id="PF19054">
    <property type="entry name" value="DUF5753"/>
    <property type="match status" value="1"/>
</dbReference>
<name>A0A7Z1AYD9_9PSEU</name>
<dbReference type="Gene3D" id="1.10.260.40">
    <property type="entry name" value="lambda repressor-like DNA-binding domains"/>
    <property type="match status" value="1"/>
</dbReference>
<evidence type="ECO:0000259" key="1">
    <source>
        <dbReference type="PROSITE" id="PS50943"/>
    </source>
</evidence>
<protein>
    <recommendedName>
        <fullName evidence="1">HTH cro/C1-type domain-containing protein</fullName>
    </recommendedName>
</protein>
<dbReference type="InterPro" id="IPR010982">
    <property type="entry name" value="Lambda_DNA-bd_dom_sf"/>
</dbReference>
<dbReference type="SUPFAM" id="SSF47413">
    <property type="entry name" value="lambda repressor-like DNA-binding domains"/>
    <property type="match status" value="1"/>
</dbReference>
<dbReference type="Proteomes" id="UP000185696">
    <property type="component" value="Unassembled WGS sequence"/>
</dbReference>
<dbReference type="Pfam" id="PF13560">
    <property type="entry name" value="HTH_31"/>
    <property type="match status" value="1"/>
</dbReference>
<dbReference type="InterPro" id="IPR001387">
    <property type="entry name" value="Cro/C1-type_HTH"/>
</dbReference>
<dbReference type="RefSeq" id="WP_075134648.1">
    <property type="nucleotide sequence ID" value="NZ_MSIF01000010.1"/>
</dbReference>
<comment type="caution">
    <text evidence="2">The sequence shown here is derived from an EMBL/GenBank/DDBJ whole genome shotgun (WGS) entry which is preliminary data.</text>
</comment>
<feature type="domain" description="HTH cro/C1-type" evidence="1">
    <location>
        <begin position="17"/>
        <end position="71"/>
    </location>
</feature>
<dbReference type="PROSITE" id="PS50943">
    <property type="entry name" value="HTH_CROC1"/>
    <property type="match status" value="1"/>
</dbReference>
<dbReference type="CDD" id="cd00093">
    <property type="entry name" value="HTH_XRE"/>
    <property type="match status" value="1"/>
</dbReference>